<dbReference type="InterPro" id="IPR046805">
    <property type="entry name" value="Tra1_ring"/>
</dbReference>
<dbReference type="OrthoDB" id="3365172at2759"/>
<comment type="caution">
    <text evidence="1">The sequence shown here is derived from an EMBL/GenBank/DDBJ whole genome shotgun (WGS) entry which is preliminary data.</text>
</comment>
<sequence>MGEHRLYLLSGLVQLVEKSPHIGTVPLHLSVQRKWIEDKDPLPTPREKATILVKMMSYELKGNEELLNDYLKLILDIYQSSSYSRSEFTVKLEPAFLLGCRKAAIQPSSFLLIWIRYLAKTYAAWYTAIENLQEVLDEVVDFNQDAQNVSHNENQTSSRKQREVAGEALAQLYAELGETDIFYGQWRRKSLCIETNAAMSYEQIG</sequence>
<gene>
    <name evidence="1" type="ORF">PGT21_000111</name>
</gene>
<dbReference type="Pfam" id="PF20206">
    <property type="entry name" value="Tra1_ring"/>
    <property type="match status" value="1"/>
</dbReference>
<organism evidence="1 2">
    <name type="scientific">Puccinia graminis f. sp. tritici</name>
    <dbReference type="NCBI Taxonomy" id="56615"/>
    <lineage>
        <taxon>Eukaryota</taxon>
        <taxon>Fungi</taxon>
        <taxon>Dikarya</taxon>
        <taxon>Basidiomycota</taxon>
        <taxon>Pucciniomycotina</taxon>
        <taxon>Pucciniomycetes</taxon>
        <taxon>Pucciniales</taxon>
        <taxon>Pucciniaceae</taxon>
        <taxon>Puccinia</taxon>
    </lineage>
</organism>
<reference evidence="1 2" key="1">
    <citation type="submission" date="2019-05" db="EMBL/GenBank/DDBJ databases">
        <title>Emergence of the Ug99 lineage of the wheat stem rust pathogen through somatic hybridization.</title>
        <authorList>
            <person name="Li F."/>
            <person name="Upadhyaya N.M."/>
            <person name="Sperschneider J."/>
            <person name="Matny O."/>
            <person name="Nguyen-Phuc H."/>
            <person name="Mago R."/>
            <person name="Raley C."/>
            <person name="Miller M.E."/>
            <person name="Silverstein K.A.T."/>
            <person name="Henningsen E."/>
            <person name="Hirsch C.D."/>
            <person name="Visser B."/>
            <person name="Pretorius Z.A."/>
            <person name="Steffenson B.J."/>
            <person name="Schwessinger B."/>
            <person name="Dodds P.N."/>
            <person name="Figueroa M."/>
        </authorList>
    </citation>
    <scope>NUCLEOTIDE SEQUENCE [LARGE SCALE GENOMIC DNA]</scope>
    <source>
        <strain evidence="1">21-0</strain>
    </source>
</reference>
<keyword evidence="2" id="KW-1185">Reference proteome</keyword>
<dbReference type="Proteomes" id="UP000324748">
    <property type="component" value="Unassembled WGS sequence"/>
</dbReference>
<evidence type="ECO:0000313" key="1">
    <source>
        <dbReference type="EMBL" id="KAA1075736.1"/>
    </source>
</evidence>
<name>A0A5B0MI45_PUCGR</name>
<evidence type="ECO:0000313" key="2">
    <source>
        <dbReference type="Proteomes" id="UP000324748"/>
    </source>
</evidence>
<proteinExistence type="predicted"/>
<dbReference type="EMBL" id="VSWC01000148">
    <property type="protein sequence ID" value="KAA1075736.1"/>
    <property type="molecule type" value="Genomic_DNA"/>
</dbReference>
<accession>A0A5B0MI45</accession>
<protein>
    <recommendedName>
        <fullName evidence="3">U3 snoRNP protein</fullName>
    </recommendedName>
</protein>
<dbReference type="AlphaFoldDB" id="A0A5B0MI45"/>
<evidence type="ECO:0008006" key="3">
    <source>
        <dbReference type="Google" id="ProtNLM"/>
    </source>
</evidence>